<sequence length="250" mass="27591">MFGVPNPADLANVVAGTVTRTAQLGLDTAQLILNLGQTFLSEIEALRANVNHKVDVEHVNKFKATGVWQFEEKKGSSEITLSRTYKNEKITVTFSLSDTEQLGPNMPSDDAPEAASSQQNNVDDNLDLGDLDDMGAAVTCKMTITKPGKGALLIRCIAVNNHFLIDNVSYMADAGLATRKDAEADYHRSNIYIAPQFDELSEEVKKGLVAYLETRGFNDALAKFVLEYSKQTERVQRINWLEGLKDFISE</sequence>
<evidence type="ECO:0000313" key="3">
    <source>
        <dbReference type="Proteomes" id="UP001063166"/>
    </source>
</evidence>
<dbReference type="GO" id="GO:0042256">
    <property type="term" value="P:cytosolic ribosome assembly"/>
    <property type="evidence" value="ECO:0007669"/>
    <property type="project" value="TreeGrafter"/>
</dbReference>
<comment type="caution">
    <text evidence="2">The sequence shown here is derived from an EMBL/GenBank/DDBJ whole genome shotgun (WGS) entry which is preliminary data.</text>
</comment>
<dbReference type="SUPFAM" id="SSF54529">
    <property type="entry name" value="Mitochondrial glycoprotein MAM33-like"/>
    <property type="match status" value="1"/>
</dbReference>
<dbReference type="AlphaFoldDB" id="A0A9P3URG9"/>
<reference evidence="2" key="1">
    <citation type="submission" date="2022-07" db="EMBL/GenBank/DDBJ databases">
        <title>The genome of Lyophyllum shimeji provides insight into the initial evolution of ectomycorrhizal fungal genome.</title>
        <authorList>
            <person name="Kobayashi Y."/>
            <person name="Shibata T."/>
            <person name="Hirakawa H."/>
            <person name="Shigenobu S."/>
            <person name="Nishiyama T."/>
            <person name="Yamada A."/>
            <person name="Hasebe M."/>
            <person name="Kawaguchi M."/>
        </authorList>
    </citation>
    <scope>NUCLEOTIDE SEQUENCE</scope>
    <source>
        <strain evidence="2">AT787</strain>
    </source>
</reference>
<dbReference type="PANTHER" id="PTHR10826">
    <property type="entry name" value="COMPLEMENT COMPONENT 1"/>
    <property type="match status" value="1"/>
</dbReference>
<protein>
    <submittedName>
        <fullName evidence="2">Uncharacterized protein</fullName>
    </submittedName>
</protein>
<dbReference type="Pfam" id="PF02330">
    <property type="entry name" value="MAM33"/>
    <property type="match status" value="1"/>
</dbReference>
<proteinExistence type="predicted"/>
<dbReference type="InterPro" id="IPR003428">
    <property type="entry name" value="MAM33"/>
</dbReference>
<accession>A0A9P3URG9</accession>
<name>A0A9P3URG9_LYOSH</name>
<organism evidence="2 3">
    <name type="scientific">Lyophyllum shimeji</name>
    <name type="common">Hon-shimeji</name>
    <name type="synonym">Tricholoma shimeji</name>
    <dbReference type="NCBI Taxonomy" id="47721"/>
    <lineage>
        <taxon>Eukaryota</taxon>
        <taxon>Fungi</taxon>
        <taxon>Dikarya</taxon>
        <taxon>Basidiomycota</taxon>
        <taxon>Agaricomycotina</taxon>
        <taxon>Agaricomycetes</taxon>
        <taxon>Agaricomycetidae</taxon>
        <taxon>Agaricales</taxon>
        <taxon>Tricholomatineae</taxon>
        <taxon>Lyophyllaceae</taxon>
        <taxon>Lyophyllum</taxon>
    </lineage>
</organism>
<dbReference type="PANTHER" id="PTHR10826:SF1">
    <property type="entry name" value="COMPLEMENT COMPONENT 1 Q SUBCOMPONENT-BINDING PROTEIN, MITOCHONDRIAL"/>
    <property type="match status" value="1"/>
</dbReference>
<feature type="region of interest" description="Disordered" evidence="1">
    <location>
        <begin position="96"/>
        <end position="123"/>
    </location>
</feature>
<evidence type="ECO:0000313" key="2">
    <source>
        <dbReference type="EMBL" id="GLB41320.1"/>
    </source>
</evidence>
<keyword evidence="3" id="KW-1185">Reference proteome</keyword>
<dbReference type="EMBL" id="BRPK01000009">
    <property type="protein sequence ID" value="GLB41320.1"/>
    <property type="molecule type" value="Genomic_DNA"/>
</dbReference>
<dbReference type="OrthoDB" id="278212at2759"/>
<evidence type="ECO:0000256" key="1">
    <source>
        <dbReference type="SAM" id="MobiDB-lite"/>
    </source>
</evidence>
<dbReference type="Gene3D" id="3.10.280.10">
    <property type="entry name" value="Mitochondrial glycoprotein"/>
    <property type="match status" value="1"/>
</dbReference>
<dbReference type="InterPro" id="IPR036561">
    <property type="entry name" value="MAM33_sf"/>
</dbReference>
<gene>
    <name evidence="2" type="ORF">LshimejAT787_0905350</name>
</gene>
<dbReference type="GO" id="GO:0005759">
    <property type="term" value="C:mitochondrial matrix"/>
    <property type="evidence" value="ECO:0007669"/>
    <property type="project" value="InterPro"/>
</dbReference>
<dbReference type="Proteomes" id="UP001063166">
    <property type="component" value="Unassembled WGS sequence"/>
</dbReference>